<accession>B4W3S7</accession>
<dbReference type="PROSITE" id="PS51820">
    <property type="entry name" value="PA14"/>
    <property type="match status" value="2"/>
</dbReference>
<evidence type="ECO:0000256" key="1">
    <source>
        <dbReference type="ARBA" id="ARBA00023180"/>
    </source>
</evidence>
<dbReference type="PROSITE" id="PS50093">
    <property type="entry name" value="PKD"/>
    <property type="match status" value="1"/>
</dbReference>
<name>B4W3S7_9CYAN</name>
<reference evidence="5 6" key="1">
    <citation type="submission" date="2008-07" db="EMBL/GenBank/DDBJ databases">
        <authorList>
            <person name="Tandeau de Marsac N."/>
            <person name="Ferriera S."/>
            <person name="Johnson J."/>
            <person name="Kravitz S."/>
            <person name="Beeson K."/>
            <person name="Sutton G."/>
            <person name="Rogers Y.-H."/>
            <person name="Friedman R."/>
            <person name="Frazier M."/>
            <person name="Venter J.C."/>
        </authorList>
    </citation>
    <scope>NUCLEOTIDE SEQUENCE [LARGE SCALE GENOMIC DNA]</scope>
    <source>
        <strain evidence="5 6">PCC 7420</strain>
    </source>
</reference>
<dbReference type="SMART" id="SM01225">
    <property type="entry name" value="G8"/>
    <property type="match status" value="1"/>
</dbReference>
<evidence type="ECO:0000259" key="2">
    <source>
        <dbReference type="PROSITE" id="PS50093"/>
    </source>
</evidence>
<feature type="domain" description="PKD" evidence="2">
    <location>
        <begin position="728"/>
        <end position="784"/>
    </location>
</feature>
<dbReference type="SUPFAM" id="SSF56988">
    <property type="entry name" value="Anthrax protective antigen"/>
    <property type="match status" value="2"/>
</dbReference>
<gene>
    <name evidence="5" type="ORF">MC7420_2811</name>
</gene>
<organism evidence="5 6">
    <name type="scientific">Coleofasciculus chthonoplastes PCC 7420</name>
    <dbReference type="NCBI Taxonomy" id="118168"/>
    <lineage>
        <taxon>Bacteria</taxon>
        <taxon>Bacillati</taxon>
        <taxon>Cyanobacteriota</taxon>
        <taxon>Cyanophyceae</taxon>
        <taxon>Coleofasciculales</taxon>
        <taxon>Coleofasciculaceae</taxon>
        <taxon>Coleofasciculus</taxon>
    </lineage>
</organism>
<dbReference type="Pfam" id="PF07691">
    <property type="entry name" value="PA14"/>
    <property type="match status" value="2"/>
</dbReference>
<dbReference type="Pfam" id="PF18911">
    <property type="entry name" value="PKD_4"/>
    <property type="match status" value="1"/>
</dbReference>
<evidence type="ECO:0000259" key="3">
    <source>
        <dbReference type="PROSITE" id="PS51484"/>
    </source>
</evidence>
<dbReference type="eggNOG" id="COG3291">
    <property type="taxonomic scope" value="Bacteria"/>
</dbReference>
<dbReference type="EMBL" id="DS989875">
    <property type="protein sequence ID" value="EDX71250.1"/>
    <property type="molecule type" value="Genomic_DNA"/>
</dbReference>
<evidence type="ECO:0000313" key="6">
    <source>
        <dbReference type="Proteomes" id="UP000003835"/>
    </source>
</evidence>
<dbReference type="InterPro" id="IPR013783">
    <property type="entry name" value="Ig-like_fold"/>
</dbReference>
<feature type="domain" description="PA14" evidence="4">
    <location>
        <begin position="1124"/>
        <end position="1261"/>
    </location>
</feature>
<dbReference type="eggNOG" id="COG2133">
    <property type="taxonomic scope" value="Bacteria"/>
</dbReference>
<evidence type="ECO:0000313" key="5">
    <source>
        <dbReference type="EMBL" id="EDX71250.1"/>
    </source>
</evidence>
<proteinExistence type="predicted"/>
<dbReference type="RefSeq" id="WP_006105974.1">
    <property type="nucleotide sequence ID" value="NZ_DS989875.1"/>
</dbReference>
<dbReference type="InterPro" id="IPR019316">
    <property type="entry name" value="G8_domain"/>
</dbReference>
<dbReference type="Proteomes" id="UP000003835">
    <property type="component" value="Unassembled WGS sequence"/>
</dbReference>
<dbReference type="Gene3D" id="3.90.182.10">
    <property type="entry name" value="Toxin - Anthrax Protective Antigen,domain 1"/>
    <property type="match status" value="2"/>
</dbReference>
<dbReference type="SUPFAM" id="SSF49299">
    <property type="entry name" value="PKD domain"/>
    <property type="match status" value="1"/>
</dbReference>
<dbReference type="InterPro" id="IPR011658">
    <property type="entry name" value="PA14_dom"/>
</dbReference>
<dbReference type="InterPro" id="IPR022409">
    <property type="entry name" value="PKD/Chitinase_dom"/>
</dbReference>
<dbReference type="SMART" id="SM00089">
    <property type="entry name" value="PKD"/>
    <property type="match status" value="1"/>
</dbReference>
<dbReference type="eggNOG" id="COG2931">
    <property type="taxonomic scope" value="Bacteria"/>
</dbReference>
<dbReference type="SMART" id="SM00758">
    <property type="entry name" value="PA14"/>
    <property type="match status" value="2"/>
</dbReference>
<keyword evidence="1" id="KW-0325">Glycoprotein</keyword>
<dbReference type="InterPro" id="IPR000601">
    <property type="entry name" value="PKD_dom"/>
</dbReference>
<dbReference type="InterPro" id="IPR055401">
    <property type="entry name" value="CEMIP_beta-hel_dom"/>
</dbReference>
<dbReference type="InterPro" id="IPR035986">
    <property type="entry name" value="PKD_dom_sf"/>
</dbReference>
<sequence length="1384" mass="150983">MQHNHNLPHQDHPGKQTEHLELLDLVPHSAATHVAINDGSWFDPNTWQQGQVPGTDAKVVISEGVHVTYDAESDTRLETVRVDGTLEFAHNRNTKIVVDTFIASPTSILTIGSEANPIQANKTARIVIANDGEIDVNWDPTLISRGVITHGQVRIHGAEKLDFISLQTDASAGDNELVLNLPDGMNTPAGWQVGDQLVLGGTSYNPNGSDEDNSRFQDEVLTITEINGNRIKFTNNDITSGDNTVLRFDHERPAGFEGEDLNLYIANTSRNVIFETENAETVPTQQRGHVMFMHNPDVEVQNAGFYNLGRTDKNRLIDDPGENVDGSPGYGTNPRGRYALHLHRTGAEDINSKPSQVKGNAIVGSPGWGIVHHDSHAVLEDNVVFDVVGSGIAAEAGNELGAWRNNITIKTTGDDRPQADFDLSPRVPLFDFGFNGEGYWVQGAAQVEMVDNIAISAAGGGINIFSGVDQVSRVREADTVAVKNLSPELQFLSQASYDDDPNTLDVTNVPLRRLSGFESYNSDLGIVFWNHMRNNDGQLSFNGPGTKEAHDARSLVDNFKLWNIYGEGIFLQYSSQIDFVDGLIVGNPENPVPLQKGINGNGRGHGIGSNTLSQNLLYKNLHIEGFERGVRLPNEGNRSKLVPFLGSRLEDSYLANNTYNLSKKEHAGDRLFFPDSFDIVNTEFNISDTNIAPTATFSYESIGSQGVVMFDAGDSFDSDPPDALELEGNAIASYGWDFDNDGTIDEFGRQVNHQFDSTGSHDVSLTVWDSQGATSTLTQQVQVTPTPYPNLITDGTFSSTSELGRAINATFDSTRTGEGWIGNNWSVDSTIGNGGAAVVSGSWNAGIGQIFLDNGSRRGQQTLSIDIKNTEDTKKANEITVSVWGVDGEFMSTAGNLDGPQQAGAIPMTKEKLLQQTVGGSTFDWKTFNWDVDFGEGYEFVTVQVVAKGAHPNNGDFIAIDNISIGDSTINGNGNGLKAEYYNNRDFTDLALTRTDETVDFNWGSGSPDAAIDANTYSVRWTGSVAPLHSETYEFFTNSDDGVRLWVDDQLLIDNWTNHGATENSGTIDLQAGQQYDIRMDYYENFGKSVAQLLWSSESQSKEIIPESQLYSPAVDTPSPEVSGNGTGLTAEYYNNRDFTDLALTRTDDTVDFNWGSGSPDAAIDPNTYSVRWTGFVEPLHSETYQFKTSSDDGVRLWVNDQLLVDNWTDHGVTDNRGTIDLEAGQQYEIRMDYYENRGKSVAQLAWSSPSQSEEIIPKSQLYAANSSDFSVNEMMQNTASFLTTAASVGDELLGNTGVNHFDNGGHSHLLLTEENGSQESFDFASGQITLASHQDVSDSVTASEVTPINLMNSIGIGDPFTNETVESLIAMPQAELLTVPTLV</sequence>
<dbReference type="InterPro" id="IPR037524">
    <property type="entry name" value="PA14/GLEYA"/>
</dbReference>
<dbReference type="Gene3D" id="2.60.40.10">
    <property type="entry name" value="Immunoglobulins"/>
    <property type="match status" value="1"/>
</dbReference>
<evidence type="ECO:0000259" key="4">
    <source>
        <dbReference type="PROSITE" id="PS51820"/>
    </source>
</evidence>
<keyword evidence="6" id="KW-1185">Reference proteome</keyword>
<feature type="domain" description="G8" evidence="3">
    <location>
        <begin position="45"/>
        <end position="168"/>
    </location>
</feature>
<protein>
    <submittedName>
        <fullName evidence="5">PA14 domain protein</fullName>
    </submittedName>
</protein>
<dbReference type="Pfam" id="PF10162">
    <property type="entry name" value="G8"/>
    <property type="match status" value="1"/>
</dbReference>
<dbReference type="PROSITE" id="PS51484">
    <property type="entry name" value="G8"/>
    <property type="match status" value="1"/>
</dbReference>
<dbReference type="CDD" id="cd00146">
    <property type="entry name" value="PKD"/>
    <property type="match status" value="1"/>
</dbReference>
<dbReference type="Pfam" id="PF24606">
    <property type="entry name" value="CEMIP_beta-hel"/>
    <property type="match status" value="1"/>
</dbReference>
<dbReference type="STRING" id="118168.MC7420_2811"/>
<dbReference type="HOGENOM" id="CLU_255371_0_0_3"/>
<feature type="domain" description="PA14" evidence="4">
    <location>
        <begin position="972"/>
        <end position="1109"/>
    </location>
</feature>